<feature type="transmembrane region" description="Helical" evidence="6">
    <location>
        <begin position="12"/>
        <end position="35"/>
    </location>
</feature>
<feature type="domain" description="ABC3 transporter permease C-terminal" evidence="7">
    <location>
        <begin position="271"/>
        <end position="385"/>
    </location>
</feature>
<evidence type="ECO:0000259" key="8">
    <source>
        <dbReference type="Pfam" id="PF12704"/>
    </source>
</evidence>
<dbReference type="OrthoDB" id="9784014at2"/>
<name>A0A4Q1DBQ3_9BACT</name>
<evidence type="ECO:0000256" key="6">
    <source>
        <dbReference type="SAM" id="Phobius"/>
    </source>
</evidence>
<accession>A0A4Q1DBQ3</accession>
<dbReference type="Pfam" id="PF12704">
    <property type="entry name" value="MacB_PCD"/>
    <property type="match status" value="1"/>
</dbReference>
<reference evidence="9 10" key="1">
    <citation type="submission" date="2019-01" db="EMBL/GenBank/DDBJ databases">
        <title>Filimonas sp. strain TTM-71.</title>
        <authorList>
            <person name="Chen W.-M."/>
        </authorList>
    </citation>
    <scope>NUCLEOTIDE SEQUENCE [LARGE SCALE GENOMIC DNA]</scope>
    <source>
        <strain evidence="9 10">TTM-71</strain>
    </source>
</reference>
<dbReference type="EMBL" id="SDHZ01000001">
    <property type="protein sequence ID" value="RXK86023.1"/>
    <property type="molecule type" value="Genomic_DNA"/>
</dbReference>
<organism evidence="9 10">
    <name type="scientific">Filimonas effusa</name>
    <dbReference type="NCBI Taxonomy" id="2508721"/>
    <lineage>
        <taxon>Bacteria</taxon>
        <taxon>Pseudomonadati</taxon>
        <taxon>Bacteroidota</taxon>
        <taxon>Chitinophagia</taxon>
        <taxon>Chitinophagales</taxon>
        <taxon>Chitinophagaceae</taxon>
        <taxon>Filimonas</taxon>
    </lineage>
</organism>
<evidence type="ECO:0000256" key="5">
    <source>
        <dbReference type="ARBA" id="ARBA00023136"/>
    </source>
</evidence>
<comment type="subcellular location">
    <subcellularLocation>
        <location evidence="1">Cell membrane</location>
        <topology evidence="1">Multi-pass membrane protein</topology>
    </subcellularLocation>
</comment>
<dbReference type="InterPro" id="IPR025857">
    <property type="entry name" value="MacB_PCD"/>
</dbReference>
<evidence type="ECO:0000256" key="1">
    <source>
        <dbReference type="ARBA" id="ARBA00004651"/>
    </source>
</evidence>
<evidence type="ECO:0000259" key="7">
    <source>
        <dbReference type="Pfam" id="PF02687"/>
    </source>
</evidence>
<dbReference type="AlphaFoldDB" id="A0A4Q1DBQ3"/>
<evidence type="ECO:0000256" key="2">
    <source>
        <dbReference type="ARBA" id="ARBA00022475"/>
    </source>
</evidence>
<evidence type="ECO:0000313" key="10">
    <source>
        <dbReference type="Proteomes" id="UP000290545"/>
    </source>
</evidence>
<dbReference type="Pfam" id="PF02687">
    <property type="entry name" value="FtsX"/>
    <property type="match status" value="1"/>
</dbReference>
<feature type="domain" description="MacB-like periplasmic core" evidence="8">
    <location>
        <begin position="17"/>
        <end position="200"/>
    </location>
</feature>
<dbReference type="InterPro" id="IPR051125">
    <property type="entry name" value="ABC-4/HrtB_transporter"/>
</dbReference>
<evidence type="ECO:0000256" key="4">
    <source>
        <dbReference type="ARBA" id="ARBA00022989"/>
    </source>
</evidence>
<keyword evidence="2" id="KW-1003">Cell membrane</keyword>
<sequence length="396" mass="43211">MIPRLIIRNLLYTPLSTLLSFVLLLFGVGIISVLLNLNEQLEQKFSGSLANIDMVIGAKGSPLQLVLSAVYHADAPTGNIKAAEVEKVLNNPMIEKAVPLAYGDTYQGFSITGSDSGYISLYNGRLKKGRLFRRKLEAVLGSNVAAVSGLDVDSTFAGTHGQGGHVHEDQLYTVTGILQPTGTVLDNVVITDLATVRAIHEHAHEHHRDHHEEQEEEITAVLLKFRSPMGIMVLPRLINETTQMQAVSPSLEINRLMNLVGVGVVVLQYVAAAIIAMAALSVFVALLNRLKDRRYEIAIMRSLGYSRWQLFSMLLAEGWLLALAGFAGGLLLSRLGLLLLDAYTAGEYHFNWQLFRFSTGEASLLLAVSLVGIIASLIPAITAFRMDLSKTLSHES</sequence>
<dbReference type="Proteomes" id="UP000290545">
    <property type="component" value="Unassembled WGS sequence"/>
</dbReference>
<dbReference type="RefSeq" id="WP_129001774.1">
    <property type="nucleotide sequence ID" value="NZ_SDHZ01000001.1"/>
</dbReference>
<evidence type="ECO:0000313" key="9">
    <source>
        <dbReference type="EMBL" id="RXK86023.1"/>
    </source>
</evidence>
<dbReference type="PANTHER" id="PTHR43738">
    <property type="entry name" value="ABC TRANSPORTER, MEMBRANE PROTEIN"/>
    <property type="match status" value="1"/>
</dbReference>
<dbReference type="InterPro" id="IPR003838">
    <property type="entry name" value="ABC3_permease_C"/>
</dbReference>
<gene>
    <name evidence="9" type="ORF">ESB13_04225</name>
</gene>
<comment type="caution">
    <text evidence="9">The sequence shown here is derived from an EMBL/GenBank/DDBJ whole genome shotgun (WGS) entry which is preliminary data.</text>
</comment>
<evidence type="ECO:0000256" key="3">
    <source>
        <dbReference type="ARBA" id="ARBA00022692"/>
    </source>
</evidence>
<protein>
    <submittedName>
        <fullName evidence="9">ABC transporter permease</fullName>
    </submittedName>
</protein>
<dbReference type="GO" id="GO:0005886">
    <property type="term" value="C:plasma membrane"/>
    <property type="evidence" value="ECO:0007669"/>
    <property type="project" value="UniProtKB-SubCell"/>
</dbReference>
<feature type="transmembrane region" description="Helical" evidence="6">
    <location>
        <begin position="259"/>
        <end position="287"/>
    </location>
</feature>
<keyword evidence="4 6" id="KW-1133">Transmembrane helix</keyword>
<keyword evidence="10" id="KW-1185">Reference proteome</keyword>
<keyword evidence="5 6" id="KW-0472">Membrane</keyword>
<dbReference type="PANTHER" id="PTHR43738:SF2">
    <property type="entry name" value="ABC TRANSPORTER PERMEASE"/>
    <property type="match status" value="1"/>
</dbReference>
<proteinExistence type="predicted"/>
<feature type="transmembrane region" description="Helical" evidence="6">
    <location>
        <begin position="362"/>
        <end position="384"/>
    </location>
</feature>
<keyword evidence="3 6" id="KW-0812">Transmembrane</keyword>
<feature type="transmembrane region" description="Helical" evidence="6">
    <location>
        <begin position="308"/>
        <end position="332"/>
    </location>
</feature>